<proteinExistence type="predicted"/>
<dbReference type="WBParaSite" id="GPUH_0000657501-mRNA-1">
    <property type="protein sequence ID" value="GPUH_0000657501-mRNA-1"/>
    <property type="gene ID" value="GPUH_0000657501"/>
</dbReference>
<evidence type="ECO:0000313" key="4">
    <source>
        <dbReference type="WBParaSite" id="GPUH_0000657501-mRNA-1"/>
    </source>
</evidence>
<dbReference type="EMBL" id="UYRT01015650">
    <property type="protein sequence ID" value="VDK55182.1"/>
    <property type="molecule type" value="Genomic_DNA"/>
</dbReference>
<gene>
    <name evidence="2" type="ORF">GPUH_LOCUS6566</name>
</gene>
<evidence type="ECO:0000256" key="1">
    <source>
        <dbReference type="SAM" id="SignalP"/>
    </source>
</evidence>
<feature type="signal peptide" evidence="1">
    <location>
        <begin position="1"/>
        <end position="24"/>
    </location>
</feature>
<keyword evidence="3" id="KW-1185">Reference proteome</keyword>
<dbReference type="Proteomes" id="UP000271098">
    <property type="component" value="Unassembled WGS sequence"/>
</dbReference>
<protein>
    <submittedName>
        <fullName evidence="4">MsrB domain-containing protein</fullName>
    </submittedName>
</protein>
<dbReference type="AlphaFoldDB" id="A0A183DCX5"/>
<name>A0A183DCX5_9BILA</name>
<evidence type="ECO:0000313" key="3">
    <source>
        <dbReference type="Proteomes" id="UP000271098"/>
    </source>
</evidence>
<organism evidence="4">
    <name type="scientific">Gongylonema pulchrum</name>
    <dbReference type="NCBI Taxonomy" id="637853"/>
    <lineage>
        <taxon>Eukaryota</taxon>
        <taxon>Metazoa</taxon>
        <taxon>Ecdysozoa</taxon>
        <taxon>Nematoda</taxon>
        <taxon>Chromadorea</taxon>
        <taxon>Rhabditida</taxon>
        <taxon>Spirurina</taxon>
        <taxon>Spiruromorpha</taxon>
        <taxon>Spiruroidea</taxon>
        <taxon>Gongylonematidae</taxon>
        <taxon>Gongylonema</taxon>
    </lineage>
</organism>
<reference evidence="4" key="1">
    <citation type="submission" date="2016-06" db="UniProtKB">
        <authorList>
            <consortium name="WormBaseParasite"/>
        </authorList>
    </citation>
    <scope>IDENTIFICATION</scope>
</reference>
<keyword evidence="1" id="KW-0732">Signal</keyword>
<evidence type="ECO:0000313" key="2">
    <source>
        <dbReference type="EMBL" id="VDK55182.1"/>
    </source>
</evidence>
<reference evidence="2 3" key="2">
    <citation type="submission" date="2018-11" db="EMBL/GenBank/DDBJ databases">
        <authorList>
            <consortium name="Pathogen Informatics"/>
        </authorList>
    </citation>
    <scope>NUCLEOTIDE SEQUENCE [LARGE SCALE GENOMIC DNA]</scope>
</reference>
<sequence length="203" mass="24095">MYFSFKIGAALFTWFKLVFVKAAAFEESQSRESERKRDRQTEGMRKREIVSIRPMAVPERPLKDMWECSSAERQLMTERSSRIFFEENHNGKSFEVVALSATKHAAMCASCGVLFSPLAPAPEDVVVRRDDYYDDDDDDELEPQAIRWRKPQYSYMHCRLHCILSRYHYFRTAEFLRIESGTRRMLQPCHLKMLKRRLNYDDI</sequence>
<feature type="chain" id="PRO_5043138681" evidence="1">
    <location>
        <begin position="25"/>
        <end position="203"/>
    </location>
</feature>
<accession>A0A183DCX5</accession>
<dbReference type="OrthoDB" id="10275370at2759"/>